<evidence type="ECO:0000256" key="1">
    <source>
        <dbReference type="ARBA" id="ARBA00022670"/>
    </source>
</evidence>
<reference evidence="6 7" key="1">
    <citation type="submission" date="2018-08" db="EMBL/GenBank/DDBJ databases">
        <title>A genome reference for cultivated species of the human gut microbiota.</title>
        <authorList>
            <person name="Zou Y."/>
            <person name="Xue W."/>
            <person name="Luo G."/>
        </authorList>
    </citation>
    <scope>NUCLEOTIDE SEQUENCE [LARGE SCALE GENOMIC DNA]</scope>
    <source>
        <strain evidence="6 7">AF37-2AT</strain>
    </source>
</reference>
<feature type="region of interest" description="Disordered" evidence="3">
    <location>
        <begin position="1"/>
        <end position="38"/>
    </location>
</feature>
<feature type="domain" description="PDZ" evidence="5">
    <location>
        <begin position="318"/>
        <end position="407"/>
    </location>
</feature>
<keyword evidence="4" id="KW-0812">Transmembrane</keyword>
<protein>
    <submittedName>
        <fullName evidence="6">PDZ domain-containing protein</fullName>
    </submittedName>
</protein>
<feature type="compositionally biased region" description="Low complexity" evidence="3">
    <location>
        <begin position="74"/>
        <end position="86"/>
    </location>
</feature>
<comment type="caution">
    <text evidence="6">The sequence shown here is derived from an EMBL/GenBank/DDBJ whole genome shotgun (WGS) entry which is preliminary data.</text>
</comment>
<dbReference type="SUPFAM" id="SSF50156">
    <property type="entry name" value="PDZ domain-like"/>
    <property type="match status" value="1"/>
</dbReference>
<dbReference type="Gene3D" id="2.40.10.120">
    <property type="match status" value="1"/>
</dbReference>
<dbReference type="SUPFAM" id="SSF50494">
    <property type="entry name" value="Trypsin-like serine proteases"/>
    <property type="match status" value="1"/>
</dbReference>
<evidence type="ECO:0000256" key="4">
    <source>
        <dbReference type="SAM" id="Phobius"/>
    </source>
</evidence>
<dbReference type="PANTHER" id="PTHR43343">
    <property type="entry name" value="PEPTIDASE S12"/>
    <property type="match status" value="1"/>
</dbReference>
<dbReference type="Proteomes" id="UP000261080">
    <property type="component" value="Unassembled WGS sequence"/>
</dbReference>
<feature type="region of interest" description="Disordered" evidence="3">
    <location>
        <begin position="73"/>
        <end position="94"/>
    </location>
</feature>
<dbReference type="SMART" id="SM00228">
    <property type="entry name" value="PDZ"/>
    <property type="match status" value="1"/>
</dbReference>
<dbReference type="GO" id="GO:0004252">
    <property type="term" value="F:serine-type endopeptidase activity"/>
    <property type="evidence" value="ECO:0007669"/>
    <property type="project" value="InterPro"/>
</dbReference>
<dbReference type="Gene3D" id="2.30.42.10">
    <property type="match status" value="1"/>
</dbReference>
<name>A0A3E3K1J4_9FIRM</name>
<dbReference type="OrthoDB" id="9758917at2"/>
<proteinExistence type="predicted"/>
<dbReference type="EMBL" id="QVLX01000005">
    <property type="protein sequence ID" value="RGE86462.1"/>
    <property type="molecule type" value="Genomic_DNA"/>
</dbReference>
<dbReference type="RefSeq" id="WP_117493594.1">
    <property type="nucleotide sequence ID" value="NZ_BAABYU010000001.1"/>
</dbReference>
<dbReference type="InterPro" id="IPR001940">
    <property type="entry name" value="Peptidase_S1C"/>
</dbReference>
<feature type="transmembrane region" description="Helical" evidence="4">
    <location>
        <begin position="40"/>
        <end position="59"/>
    </location>
</feature>
<gene>
    <name evidence="6" type="ORF">DW016_10410</name>
</gene>
<dbReference type="AlphaFoldDB" id="A0A3E3K1J4"/>
<keyword evidence="4" id="KW-1133">Transmembrane helix</keyword>
<dbReference type="PROSITE" id="PS50106">
    <property type="entry name" value="PDZ"/>
    <property type="match status" value="1"/>
</dbReference>
<evidence type="ECO:0000256" key="3">
    <source>
        <dbReference type="SAM" id="MobiDB-lite"/>
    </source>
</evidence>
<accession>A0A3E3K1J4</accession>
<dbReference type="Pfam" id="PF00595">
    <property type="entry name" value="PDZ"/>
    <property type="match status" value="1"/>
</dbReference>
<dbReference type="Pfam" id="PF13365">
    <property type="entry name" value="Trypsin_2"/>
    <property type="match status" value="1"/>
</dbReference>
<evidence type="ECO:0000259" key="5">
    <source>
        <dbReference type="PROSITE" id="PS50106"/>
    </source>
</evidence>
<dbReference type="PANTHER" id="PTHR43343:SF3">
    <property type="entry name" value="PROTEASE DO-LIKE 8, CHLOROPLASTIC"/>
    <property type="match status" value="1"/>
</dbReference>
<keyword evidence="4" id="KW-0472">Membrane</keyword>
<dbReference type="InterPro" id="IPR009003">
    <property type="entry name" value="Peptidase_S1_PA"/>
</dbReference>
<dbReference type="InterPro" id="IPR001478">
    <property type="entry name" value="PDZ"/>
</dbReference>
<dbReference type="GO" id="GO:0006508">
    <property type="term" value="P:proteolysis"/>
    <property type="evidence" value="ECO:0007669"/>
    <property type="project" value="UniProtKB-KW"/>
</dbReference>
<keyword evidence="1" id="KW-0645">Protease</keyword>
<feature type="compositionally biased region" description="Basic and acidic residues" evidence="3">
    <location>
        <begin position="1"/>
        <end position="12"/>
    </location>
</feature>
<evidence type="ECO:0000313" key="7">
    <source>
        <dbReference type="Proteomes" id="UP000261080"/>
    </source>
</evidence>
<dbReference type="PRINTS" id="PR00834">
    <property type="entry name" value="PROTEASES2C"/>
</dbReference>
<sequence>MNQEYEYYRPGEEQTGNGSEYGSPEYEHPKPPKKRGKGSMAAKVAGLAVLFGVVGGLSFQGVNYISGKVLGTGNSSQNSSQVQPVQTTDSADGEMKGSDITQIAANSMPFVVSIQNMSVKQVQDFFGGIREQEQTSAGSGIIVGQNDSELMIVTNNHVIEKSQTLTVTFHDETSVEAVVKGTDATKDLAVVAVPLKQISSDTKDSIKVAVLGDSENLLVGEEVIAIGNALGYGQSVTNGIVSAKDREIEMEGFDSKLIQTNAAINPGNSGGALLNSRGEVIGINTVKVNDSAVEGMGYAIPISDVTDIITNLMNKETRTQVPETRRGYIGIEGTNVDSQSSEQFGMPEGVYVSRVMKGGGAAEAGITKGCVITGIEGSGVNNMESLQEQLSYYRIGEKVTLTVQFPQGQGEYKEKDVEVTLTKQLS</sequence>
<evidence type="ECO:0000313" key="6">
    <source>
        <dbReference type="EMBL" id="RGE86462.1"/>
    </source>
</evidence>
<keyword evidence="2" id="KW-0378">Hydrolase</keyword>
<organism evidence="6 7">
    <name type="scientific">Sellimonas intestinalis</name>
    <dbReference type="NCBI Taxonomy" id="1653434"/>
    <lineage>
        <taxon>Bacteria</taxon>
        <taxon>Bacillati</taxon>
        <taxon>Bacillota</taxon>
        <taxon>Clostridia</taxon>
        <taxon>Lachnospirales</taxon>
        <taxon>Lachnospiraceae</taxon>
        <taxon>Sellimonas</taxon>
    </lineage>
</organism>
<dbReference type="InterPro" id="IPR051201">
    <property type="entry name" value="Chloro_Bact_Ser_Proteases"/>
</dbReference>
<dbReference type="InterPro" id="IPR036034">
    <property type="entry name" value="PDZ_sf"/>
</dbReference>
<keyword evidence="7" id="KW-1185">Reference proteome</keyword>
<evidence type="ECO:0000256" key="2">
    <source>
        <dbReference type="ARBA" id="ARBA00022801"/>
    </source>
</evidence>